<dbReference type="Proteomes" id="UP001345691">
    <property type="component" value="Unassembled WGS sequence"/>
</dbReference>
<feature type="domain" description="Xylanolytic transcriptional activator regulatory" evidence="7">
    <location>
        <begin position="138"/>
        <end position="345"/>
    </location>
</feature>
<evidence type="ECO:0000256" key="6">
    <source>
        <dbReference type="SAM" id="MobiDB-lite"/>
    </source>
</evidence>
<evidence type="ECO:0000256" key="4">
    <source>
        <dbReference type="ARBA" id="ARBA00023163"/>
    </source>
</evidence>
<keyword evidence="3" id="KW-0805">Transcription regulation</keyword>
<gene>
    <name evidence="8" type="ORF">LTR69_007127</name>
</gene>
<protein>
    <recommendedName>
        <fullName evidence="7">Xylanolytic transcriptional activator regulatory domain-containing protein</fullName>
    </recommendedName>
</protein>
<comment type="caution">
    <text evidence="8">The sequence shown here is derived from an EMBL/GenBank/DDBJ whole genome shotgun (WGS) entry which is preliminary data.</text>
</comment>
<accession>A0ABR0J822</accession>
<reference evidence="8 9" key="1">
    <citation type="submission" date="2023-08" db="EMBL/GenBank/DDBJ databases">
        <title>Black Yeasts Isolated from many extreme environments.</title>
        <authorList>
            <person name="Coleine C."/>
            <person name="Stajich J.E."/>
            <person name="Selbmann L."/>
        </authorList>
    </citation>
    <scope>NUCLEOTIDE SEQUENCE [LARGE SCALE GENOMIC DNA]</scope>
    <source>
        <strain evidence="8 9">CCFEE 6328</strain>
    </source>
</reference>
<name>A0ABR0J822_9EURO</name>
<keyword evidence="9" id="KW-1185">Reference proteome</keyword>
<dbReference type="CDD" id="cd12148">
    <property type="entry name" value="fungal_TF_MHR"/>
    <property type="match status" value="1"/>
</dbReference>
<dbReference type="InterPro" id="IPR007219">
    <property type="entry name" value="XnlR_reg_dom"/>
</dbReference>
<sequence>MGDDVFDSQLEGLDSANWLLNDNFDLSLFDFGGLDCTFNETEGFTEHPELPPLGSPLLQKPEPRPEPAVLDLRTTWYTQIRSMNTEYGVRSGSVTPREAGAVSRNSIDEVYRLDMASKLRPPLREEPLPSIDFLNLCIQLFFTRFNIILPLIHSPTFRPTKDNALLVLSICSAGSLSLGSEMTAKAGAMIFEICNKAVLAAPWERNHSQRPEKIRNMVKTAMIGQTFALLSGNPFHLTTAAAFLGSLITLARHSKLFQDVAPVELGDDISVQELDVIWRQWARDEELKRVALVLHIHDAEISGLFHHEPILRHNAMSLPTACSSELFSAPNATVWASKYQAERFKQRGRGGHLSPNSQAREDTNPRMIDPTSPTLQSPSSIASRSGQQQLLNVYTTLSGIGASIGECRKLSLLSPQMTTKFESDLNAWYSSVDAPFREIGNTFMRPEAPFSMLPLWHYTFLTLSTDLHILELAIGSEGSEVSDSTREYVLSWIASSDSKRCLLHALSLQNIVASMHMGSFFPIHTARVLFSAAVCWYCYILYLPHVSMEKESVSETDSELEFDNFAEVKLLRGGDASFLNDTISDLKHILVANRAEIKASTLCVLESILRRLGTGGIAKVFADIVQVFITEKTDRGCADVMISRHSF</sequence>
<evidence type="ECO:0000259" key="7">
    <source>
        <dbReference type="Pfam" id="PF04082"/>
    </source>
</evidence>
<keyword evidence="1" id="KW-0479">Metal-binding</keyword>
<proteinExistence type="predicted"/>
<dbReference type="PANTHER" id="PTHR47660:SF2">
    <property type="entry name" value="TRANSCRIPTION FACTOR WITH C2H2 AND ZN(2)-CYS(6) DNA BINDING DOMAIN (EUROFUNG)"/>
    <property type="match status" value="1"/>
</dbReference>
<evidence type="ECO:0000256" key="5">
    <source>
        <dbReference type="ARBA" id="ARBA00023242"/>
    </source>
</evidence>
<evidence type="ECO:0000256" key="2">
    <source>
        <dbReference type="ARBA" id="ARBA00022833"/>
    </source>
</evidence>
<feature type="compositionally biased region" description="Polar residues" evidence="6">
    <location>
        <begin position="371"/>
        <end position="382"/>
    </location>
</feature>
<keyword evidence="4" id="KW-0804">Transcription</keyword>
<keyword evidence="2" id="KW-0862">Zinc</keyword>
<dbReference type="EMBL" id="JAVRRF010000015">
    <property type="protein sequence ID" value="KAK5058130.1"/>
    <property type="molecule type" value="Genomic_DNA"/>
</dbReference>
<evidence type="ECO:0000256" key="3">
    <source>
        <dbReference type="ARBA" id="ARBA00023015"/>
    </source>
</evidence>
<organism evidence="8 9">
    <name type="scientific">Exophiala sideris</name>
    <dbReference type="NCBI Taxonomy" id="1016849"/>
    <lineage>
        <taxon>Eukaryota</taxon>
        <taxon>Fungi</taxon>
        <taxon>Dikarya</taxon>
        <taxon>Ascomycota</taxon>
        <taxon>Pezizomycotina</taxon>
        <taxon>Eurotiomycetes</taxon>
        <taxon>Chaetothyriomycetidae</taxon>
        <taxon>Chaetothyriales</taxon>
        <taxon>Herpotrichiellaceae</taxon>
        <taxon>Exophiala</taxon>
    </lineage>
</organism>
<dbReference type="PANTHER" id="PTHR47660">
    <property type="entry name" value="TRANSCRIPTION FACTOR WITH C2H2 AND ZN(2)-CYS(6) DNA BINDING DOMAIN (EUROFUNG)-RELATED-RELATED"/>
    <property type="match status" value="1"/>
</dbReference>
<evidence type="ECO:0000313" key="8">
    <source>
        <dbReference type="EMBL" id="KAK5058130.1"/>
    </source>
</evidence>
<dbReference type="Pfam" id="PF04082">
    <property type="entry name" value="Fungal_trans"/>
    <property type="match status" value="1"/>
</dbReference>
<feature type="region of interest" description="Disordered" evidence="6">
    <location>
        <begin position="346"/>
        <end position="382"/>
    </location>
</feature>
<keyword evidence="5" id="KW-0539">Nucleus</keyword>
<evidence type="ECO:0000313" key="9">
    <source>
        <dbReference type="Proteomes" id="UP001345691"/>
    </source>
</evidence>
<evidence type="ECO:0000256" key="1">
    <source>
        <dbReference type="ARBA" id="ARBA00022723"/>
    </source>
</evidence>